<dbReference type="RefSeq" id="WP_074556486.1">
    <property type="nucleotide sequence ID" value="NZ_FMYE01000001.1"/>
</dbReference>
<dbReference type="InterPro" id="IPR002656">
    <property type="entry name" value="Acyl_transf_3_dom"/>
</dbReference>
<dbReference type="GO" id="GO:0016747">
    <property type="term" value="F:acyltransferase activity, transferring groups other than amino-acyl groups"/>
    <property type="evidence" value="ECO:0007669"/>
    <property type="project" value="InterPro"/>
</dbReference>
<feature type="transmembrane region" description="Helical" evidence="1">
    <location>
        <begin position="185"/>
        <end position="204"/>
    </location>
</feature>
<dbReference type="InterPro" id="IPR052734">
    <property type="entry name" value="Nod_factor_acetyltransferase"/>
</dbReference>
<dbReference type="AlphaFoldDB" id="A0A1G6G2C5"/>
<feature type="transmembrane region" description="Helical" evidence="1">
    <location>
        <begin position="104"/>
        <end position="126"/>
    </location>
</feature>
<keyword evidence="1" id="KW-0812">Transmembrane</keyword>
<evidence type="ECO:0000313" key="3">
    <source>
        <dbReference type="EMBL" id="SDB75366.1"/>
    </source>
</evidence>
<feature type="domain" description="Acyltransferase 3" evidence="2">
    <location>
        <begin position="6"/>
        <end position="304"/>
    </location>
</feature>
<sequence>MNHRNQFYDYLKGIAIFIVVMGHVIQCFSATPEEDYTWIVAFHMPLFIAVSGYFFLSSVQKCSSTCDFINKKFRRIYLPSLSWGMFNVLLIGGGKVFSHKSLDWLYLLDSLFTGLWFLTILFLFSVMGCLIHQACKKMCWLAWIIIILAIYFIPAGFMVNEMKFLLPFFVMAIWLSKYDWQNIKWWQTFIAIIVFILSLQIYTFDYSIYRMGSNVFSMEYFQHTWVRFVSGVSGSIATIGFTKILFQLQLLKKWTVYIGSMTLPVYALHQKPLIINKFFEYSTGSIVLWILLSFFLIGFSVIIYKILSKNIYLSLYLFGENK</sequence>
<dbReference type="Pfam" id="PF01757">
    <property type="entry name" value="Acyl_transf_3"/>
    <property type="match status" value="1"/>
</dbReference>
<name>A0A1G6G2C5_BACOV</name>
<dbReference type="EMBL" id="FMYE01000001">
    <property type="protein sequence ID" value="SDB75366.1"/>
    <property type="molecule type" value="Genomic_DNA"/>
</dbReference>
<dbReference type="Proteomes" id="UP000183670">
    <property type="component" value="Unassembled WGS sequence"/>
</dbReference>
<protein>
    <submittedName>
        <fullName evidence="3">Fucose 4-O-acetylase</fullName>
    </submittedName>
</protein>
<reference evidence="3 4" key="1">
    <citation type="submission" date="2016-10" db="EMBL/GenBank/DDBJ databases">
        <authorList>
            <person name="de Groot N.N."/>
        </authorList>
    </citation>
    <scope>NUCLEOTIDE SEQUENCE [LARGE SCALE GENOMIC DNA]</scope>
    <source>
        <strain evidence="3 4">NLAE-zl-C500</strain>
    </source>
</reference>
<gene>
    <name evidence="3" type="ORF">SAMN05192581_1001254</name>
</gene>
<keyword evidence="1" id="KW-1133">Transmembrane helix</keyword>
<feature type="transmembrane region" description="Helical" evidence="1">
    <location>
        <begin position="225"/>
        <end position="246"/>
    </location>
</feature>
<feature type="transmembrane region" description="Helical" evidence="1">
    <location>
        <begin position="138"/>
        <end position="159"/>
    </location>
</feature>
<feature type="transmembrane region" description="Helical" evidence="1">
    <location>
        <begin position="76"/>
        <end position="98"/>
    </location>
</feature>
<evidence type="ECO:0000259" key="2">
    <source>
        <dbReference type="Pfam" id="PF01757"/>
    </source>
</evidence>
<dbReference type="PANTHER" id="PTHR37312">
    <property type="entry name" value="MEMBRANE-BOUND ACYLTRANSFERASE YKRP-RELATED"/>
    <property type="match status" value="1"/>
</dbReference>
<feature type="transmembrane region" description="Helical" evidence="1">
    <location>
        <begin position="7"/>
        <end position="25"/>
    </location>
</feature>
<feature type="transmembrane region" description="Helical" evidence="1">
    <location>
        <begin position="286"/>
        <end position="307"/>
    </location>
</feature>
<keyword evidence="1" id="KW-0472">Membrane</keyword>
<organism evidence="3 4">
    <name type="scientific">Bacteroides ovatus</name>
    <dbReference type="NCBI Taxonomy" id="28116"/>
    <lineage>
        <taxon>Bacteria</taxon>
        <taxon>Pseudomonadati</taxon>
        <taxon>Bacteroidota</taxon>
        <taxon>Bacteroidia</taxon>
        <taxon>Bacteroidales</taxon>
        <taxon>Bacteroidaceae</taxon>
        <taxon>Bacteroides</taxon>
    </lineage>
</organism>
<proteinExistence type="predicted"/>
<dbReference type="PANTHER" id="PTHR37312:SF1">
    <property type="entry name" value="MEMBRANE-BOUND ACYLTRANSFERASE YKRP-RELATED"/>
    <property type="match status" value="1"/>
</dbReference>
<evidence type="ECO:0000256" key="1">
    <source>
        <dbReference type="SAM" id="Phobius"/>
    </source>
</evidence>
<accession>A0A1G6G2C5</accession>
<evidence type="ECO:0000313" key="4">
    <source>
        <dbReference type="Proteomes" id="UP000183670"/>
    </source>
</evidence>
<feature type="transmembrane region" description="Helical" evidence="1">
    <location>
        <begin position="37"/>
        <end position="56"/>
    </location>
</feature>